<proteinExistence type="inferred from homology"/>
<sequence length="5998" mass="669682">MAGDKFDQLYNALKADGAVTGTREHFKQFVYAPGKQGYHNRKQLYDALYADGAVSSKSYEEFAQRLGLHAVNPKPQQQKPVQPVKKLTMKQRAQEVAAQYRKQRQQKAQQPRTATASGTDYMQNWRLMHMRNDQMNPMQQAQASNARARMQRAQEQSARQEQHRATPISRSRITPTAKNFNETMQQLSTPEAKQARAKQQREDDARAFAQYEVEGNNFTNNDGKYGTIAPEIDSLVATSMKEADDLSWSQYQQALKKAGNDAYLRNKAWKDLQDNRIKNRQNVLADTLSSKLQEIYSQKGLQEHIMQSADKLNMGVEEYVDKYVTPQMMQRAQNILGVKNIEEILPQSATEYVVRRLSDSILGTLSAGQDKSREQIAREQEAMAIADGLEDMPSVNGYKANEGYKSGMGARFVSTAANMAMDSPILGMTGSASNMTVDLGKQVLMKGLAKAGVVKMGTKLTAQQLAFKAANMTMAQKIASGLVEGTAKSALNLGGYSSITAALGQASTGDDTSLSALGHAALEGFGHGATTGAMFGVSGAIMAPWVSKFGITGLEKSTSEKWLHGTQKFGATAAGLGVEAGTMMVADNITGDKDISFGTWLEDVVMVGAFKAGEPKNYAHIGNALYNLAHNTNPHFVIGRNTNGSPIAVDIRLTPDEKNELISSASGKNLMDAFVKVDRASKTAPRDPKYKTAYTDFMNDPDVSQSTKEKVNAAMGLFNTTRGRSYRSVNDVKNKQILEYTKNGTLLTRTSYKNADERRAILYKQKLYRDNDDMMSLIGYSKMKDMQLTDEDGNVTSLALGFLRNNGYDTSKDVTDPINAQLINDLRNPKSALYLDWEKYVDVYGSYGDLKVESADVVDGLIDTWKKMINDKGNITVDIDNIMRKDPMKRTDQENKIFYYVKSELENRLFPSGKPHADQSASQGKTVAEEHSLGTDNPDSGVVVDELRNLRNAEQALDAAMDSNDVFKQTFEKLHQQGLTPAQIYDALIQNGLTQEELTPLAQYINANARVQGMQQATADAIEENVKSFISDWSYHGTLNGQAMNGEQALYVQDSNGRTLLVGSGDVAFDQTTGRAKEGSGDMLVCLDPNTKELVYVKADEVTLVQNQPLDQFAAEYRQRLQMKNSEPYNQAAQEQAMQDAAKPQPNEQEAPQDNTTKSEDSTTKEGDLTKDDTTLTKVDTTSGEDNTTNENLAPQEQPQQTRKFADGSDVPMATDSKGRPTPDYASMTPEQSAEILTEDFGENAEKVVDGQIKKAENALKDAEKMKVDYTAEPNDIMEQETMKNQTIEAAKKQLDHAQNIKKTMTAKNVAETVGKTEQTEGAHEAGSVAGQKFVNAPRLVGNKRTRMLPDGETKIKGHYEIVPAESLTPSHDVNNDYKKSEGFPTDAEGRTVNDRDYEHDKAAQQNTDQIARKYNGMAIEQVPVVSDEGIVYDGNGRTMAGQKAAKEGTDSEYINDLLENAENFGFTREQIEQSGIEHPRLVLVTDERLPYDTATFSKFNRNEKKTQSNTEQAVAKAKTLTSDEVGAIVAEIEGNGSLDAFFNNSKAINDLVKTLVDKGIIGQNEVAQMMDSPERLSAQGREYVKNLLLGSIFKPETIRMLGIDSTVKNKTINAIRSVMDNMKLGEFSLRDEIDQAIQLLYEARQGGNKVDTLLRTPDMFGEDAAKRYSSISQMMALALEGKVSDFRDLLDEYNRIAKARNTGEGNMFEAAPTKEELINEYLNFKKWQDYGTGHSEIEGGNDVSGNEKPKQEASGGNEPAEAGTEPERPRVEEPDDLVNKELESRIKVTDEETETPSKNGPIMKQKILIDGDKEVIKVDEPNEKGEYTGSYYEYDGKKYGDLNGVLERIDDKTETSSEEMPEGPIYDRKKALLEEIEKGGIKKKDDAFQLLYKADDLLDDYLGIPHDEWKPEPSRSNTIAGILSMARNALDRIKNEPVEPATEKQLSYLERLTSDDPTTRKLLEGVKLNKKQATWLIGNIKGLDDNLMRLHPDDIAETEKFIHDGIEYMKKLNGETSNEGGLPLLPKEEKPDPTFDPIAAAAAEFKKEHPLTEDEIMKADVDDLSKDMALDYLNGEVTDDLHRAIYESIFAKTRGQKTEPKVETPKAEPSADPIEGIKNAAEGFEKEKKAKVETEKKPQQTADDAAVAASNKKVNDLWDMLKNAGKDEISASFVGLNSRQLEVLPKLVSAMAENAYLRIKRGMHNLEDVVKEMRKEFAPAAKLFKKEDVDAIYEQMMNIRYRDGEQRMSLKDWADYYEKTSPKHQENLAGDSKTAEERKMAEKKFIDSVNLQLAFKHKFNGIIELRKIAERVGLKDIKDTDLQELAETAIVKRARGIASSESTNDAVKFERIKTLYENQPSLNQRDSERVMKQQYSTPAPYAFLADMYVKGNGKVIDSALEPSAGNGMLTIGLPMDKVHVNDIDAQRLANLRRQGFKNVTSQDGTQPFADKDVDAVVTNPPFGSATPKEYDGYKISSLEGQMAINALESMKNDGRAAIIIGGKTEYAKNGSLNPKDKAFLGYLYSHYNVEDVINVDGGLYAKQGTSYPTRIILINGRRLNENVFPPVKDKARAEAVKDYDELYKRIEDDILRGERMDSSIGGETRSAQPEPDKQGAAGTPKERVPAGERGGSKPDGKRESDLFDSTSVSGTHDDLENQRGTEPREDGGLPNGDSRTDGTGAEPSPSKEPTTGTNERRGNGSGGAGRNDAQPSTDEPASTGSGSGPRGQLQRVDKSVRGLSTEKVTYTPKSGNPFTLKAVMPADQQEAVNKNLEKLGDADQFLVDELGYNDKDDLYSHLAAEQVDSVALALQQAKKGNAFIIGDMTGIGKGRQAASLIRYAKKQGQVPVYFTKAAGLLSDVYRDLVDIGSPDLRPFVFGSAKEAAITDSDGKVVFALPSKSEVKRVLDYIEKNGKLPDEYDYVLTTYSQVSNGVYEFDEDGNRKERKLAKGKSFGAAALSGQRRRDAIEKLMDNAYLILDESHTAGGNSGQGNYFQHIIQKAKNVTFFSATFAKRPDNMPIYALRTAMNEGGMKSSDLIDAVKRGGATLQEIMSQTLTQCGQMIRRERDMTGVTIDWKAIDDPERVQEQREQYDSIIGLFNDIINFQKKYVSSYVDERNDELAAIQSTMGIKKGTAALGIKNQPFASKAFNTVQQVLLSLKAKSAAERAIDYLKQGMKPVIALNNTNESQTGNLALGEEMDAPDLGTSLKKGLEGTLRYTQKDAKDNSESGYIKLSDLGDEAVEAYHELEKKIEQTSTGLSLSPIDVIKNELQKAGYKVGELTGRQTEFVYNDNGTVTKVKRADTDKKKLARDFNDGKIDALILNKSAATGISLHASSKYKDQKKRVMIVAQQQLDVNDEVQMRGRIDRTGQVARGAYEYVVSLIPAEQRLLMMFKAKLKSLDANTTSSQKSKFNEMEVADITNKYGDKVVREYMAEHLDLYARMADPFGWEKSNGDDLSRIDPQTLVASGGGVGDGEAGADVSKLLGRMALLRVSEQEKMLQEIGELYANEIQRLNEMGENDLEITELPLKAKTLHKEVWKQGSEPGGDNAFADNTYIEKVNMAILKKPMKASEVKASQEGLTGGKTWDEYKTEKKAAVKEYFDQKIADETQKYEERAVKAATKAKEKYIKDAKKGQKDSGMSDEQIEKMAGYQYANIYKQEKDKLNDVVKNLKAKAEMFERVLDTFDTNQTFVLPTDMNNPNELSGFGNSYGRLIDIKITDNYSPNASSVSFATLDGRRKITFPIAGKVGSGENKMDIIGSIDRMTKQAAGMGDSHLRVLNQDLNNWDRLTSNESRKNGYIVTGNLMQALVDSKDHGLGGQLVKYTTDTGEVKTGILMPDRFDPKGLTTDAPINSVTEKFELSSWHGGIDEVTSSDGEVKVKRIDNNRGYYFELRVPKSKAKGGKYFMDEDLLKLVNGNNFETRGNNMLAEFKPEQLKPVLDRLSKMGVKVQEERKTSEDEGTHFREDQGLQYSKTDTKDVKNSRIIPEDVDKNVSSQIEKRFDDEVERLYGSISDHPNVKRYAELMANKFANNQYVDTFDYDKKMQPTKKHDGLKTIIDSLDNKLKDIEKKYGIKQSDNIRDIERRVKEGQSLSEAIYGSRTNGSNGRLRNHAGGSDTGREGTSGSGERNAIRTLEGLRVLDEYKRAAIDKAAAERAREYLIERFNDFRHKYGLEEGDWASQDLAERIFNDNNSDKDVQKIFDRIRGLVEILGTKLRHGAESENRVKGYYNHPENFIHIDSDFLSAIRFTKQDLASTVCHEMLHVVTSDIINLYRKGYGDLLTESQRKAAKEVVDLYDEIKSYFDKHIGGTEPYALKNPAEMITELANPEWRKIAAQIPAQKGWFRRVFNAIKKMLGFHVDTTTDLDRLDKALENVIRNFDYERFQKGAELNNEIVESKVTDPEEIKRLEEEPKIKVYRAMQVIDGKLYPPMAASVGGKLVEANELGQWIRADENPDLAIPDIDPKTGEQKVDKKTGELKWKFKLDKGGRDATGKKATDINAAYNPYWHMSRSPLNDQFKSAWIRPNIVVVECETPVSELSSGYKADRAKDAVGEVDWKSGSVSGEVFKQTGRARKVILSRWCKPVRVLDDAEVAEKAKEFIGDAKVEIPENVLTPKQRIAFEKAGFKIGAPEKGVKKSEQIMEALEKGLTIDNTVLPDDGAKFRTDHDESNYPTSSVENHVENVAQKTGAKVNMVSSVDEITNKAAKAAIEDGRKITGWYDETTGEVHLYMPNIHDRYTAEKTIWHEVVGHKGMRELFGDERFDKFLRDVWYDLDKPENAALKKLVDEERKFNPLNIYDAIEEGIARLAEDGKGEAGFWNGIKNKVSDFLHEIGYRVAPNTKDVKYLLWLSKNLQKNPNDPYWKMRAEAVKYRLDHERMPAVVAHDGMFYGNDGKVHSMDNLTKAEWNEATDGEIHFRTTPSAGTALDRYHRSLDEHGYMFTESYMDNMLSLKKLMNAIVPDKKIEDIASSENPYILQNTMQGAMSDAAQMFERNVMKPLDKAMADVLDAFDGKKDDEKIRNFNLYMITKHGLERNREFFVRDFLKKMRMDEQKKQDADFLENSYYSDKEYLDNELKAGNIDLKEYYRQLDESIRNHFDADFEAGEHDYSGMHAIQEVAKPSDPYNDAEAIQSVMDSEAKMESIKKGAVKDYWDKVKAATQYSIDSDYKNGIISKELHGHVSNMFNWYVPLRKYDEATAEDTYGYITEQGDPKSYIGSTIMRARGHKYLSETNVLAQIGAMGNRAIKNGGMNAIRQAFARFVRNNSNNNLVTETRVWYADDPITHTTVERYPDILEDATADEINQIVADFNMEMKDLESKGLATKVYRRGRIGYKFQKAENKSQHIVDVKIAGRTHTFIINGNPRAAQALNGLLENSGAKGIMKPLSSISRMMAQLCTSYNPEFVMRNIMRDAEFASSNVTSKEGARYGALWAKYYAQLGLYKGASNISFKDLSGTTGLGLFAKYRNGTLDTSDKVQKYFKEFMENGGETGWVQIKNMQDWTKEYKKDVKGERSKIDKGGAVLRDFFFGNLANINEVVENIARFATYCASRDSNRSIIRSVYDAKEVSTNFNRHGSGDAIKSFKNGEMTGGKAAARWAYGFTASYLRHCSMFFNAGIQSTNLLVKNLKNHPMGTSINMLAIPFALGALAALGNNVLIASEDEKDRKGVKDPYGELPDYVRRNNLCIYKGGGEFVTIPLAIELRAFYGLGDLAAGLTFSPNVSGQKNPALDAVGCMSQLVPVMDYLGNSSAGKEPLNETIKAISPSALSPFVEWELNTDWKGAPIERRGDWNENSPAWQRAYNGIPDGYMAVNKWVNAQTNDVAKGNEDMLGNSFLDMVTNPSMLNHYIGGIGGGAATFTERAIGVIKHGSDTETKDIPFLRSLLYTPSEQSSLQRTKSKWYNYKDEMKKTMANVDRLKSKNVPIDKRISNIGEYYHFQNSKEAAKVRIIELAEKQMKRWKKLRDKSSDTESINFANQNIDRIMMDAVDELDRLE</sequence>
<dbReference type="GO" id="GO:0032259">
    <property type="term" value="P:methylation"/>
    <property type="evidence" value="ECO:0007669"/>
    <property type="project" value="InterPro"/>
</dbReference>
<feature type="compositionally biased region" description="Basic and acidic residues" evidence="3">
    <location>
        <begin position="2124"/>
        <end position="2139"/>
    </location>
</feature>
<feature type="compositionally biased region" description="Basic and acidic residues" evidence="3">
    <location>
        <begin position="1374"/>
        <end position="1392"/>
    </location>
</feature>
<keyword evidence="2" id="KW-0175">Coiled coil</keyword>
<evidence type="ECO:0000259" key="7">
    <source>
        <dbReference type="Pfam" id="PF18857"/>
    </source>
</evidence>
<dbReference type="InterPro" id="IPR027417">
    <property type="entry name" value="P-loop_NTPase"/>
</dbReference>
<evidence type="ECO:0000256" key="1">
    <source>
        <dbReference type="ARBA" id="ARBA00006992"/>
    </source>
</evidence>
<gene>
    <name evidence="8" type="ORF">DW192_05265</name>
</gene>
<evidence type="ECO:0000313" key="9">
    <source>
        <dbReference type="Proteomes" id="UP000284548"/>
    </source>
</evidence>
<dbReference type="SUPFAM" id="SSF52540">
    <property type="entry name" value="P-loop containing nucleoside triphosphate hydrolases"/>
    <property type="match status" value="2"/>
</dbReference>
<evidence type="ECO:0000313" key="8">
    <source>
        <dbReference type="EMBL" id="RHH83626.1"/>
    </source>
</evidence>
<dbReference type="InterPro" id="IPR041398">
    <property type="entry name" value="DdrB_dom"/>
</dbReference>
<feature type="domain" description="Strawberry notch helicase C" evidence="4">
    <location>
        <begin position="3277"/>
        <end position="3527"/>
    </location>
</feature>
<dbReference type="GO" id="GO:0008168">
    <property type="term" value="F:methyltransferase activity"/>
    <property type="evidence" value="ECO:0007669"/>
    <property type="project" value="InterPro"/>
</dbReference>
<dbReference type="EMBL" id="QRKB01000009">
    <property type="protein sequence ID" value="RHH83626.1"/>
    <property type="molecule type" value="Genomic_DNA"/>
</dbReference>
<dbReference type="GO" id="GO:0006355">
    <property type="term" value="P:regulation of DNA-templated transcription"/>
    <property type="evidence" value="ECO:0007669"/>
    <property type="project" value="InterPro"/>
</dbReference>
<evidence type="ECO:0000256" key="3">
    <source>
        <dbReference type="SAM" id="MobiDB-lite"/>
    </source>
</evidence>
<dbReference type="PANTHER" id="PTHR12706:SF30">
    <property type="entry name" value="PROTEIN STRAWBERRY NOTCH-RELATED"/>
    <property type="match status" value="1"/>
</dbReference>
<dbReference type="InterPro" id="IPR040561">
    <property type="entry name" value="LPD38"/>
</dbReference>
<dbReference type="Pfam" id="PF18857">
    <property type="entry name" value="LPD38"/>
    <property type="match status" value="1"/>
</dbReference>
<feature type="compositionally biased region" description="Polar residues" evidence="3">
    <location>
        <begin position="2710"/>
        <end position="2721"/>
    </location>
</feature>
<dbReference type="Pfam" id="PF18763">
    <property type="entry name" value="ddrB-ParB"/>
    <property type="match status" value="1"/>
</dbReference>
<feature type="region of interest" description="Disordered" evidence="3">
    <location>
        <begin position="2595"/>
        <end position="2749"/>
    </location>
</feature>
<name>A0A414YBZ9_9BACT</name>
<reference evidence="8 9" key="1">
    <citation type="submission" date="2018-08" db="EMBL/GenBank/DDBJ databases">
        <title>A genome reference for cultivated species of the human gut microbiota.</title>
        <authorList>
            <person name="Zou Y."/>
            <person name="Xue W."/>
            <person name="Luo G."/>
        </authorList>
    </citation>
    <scope>NUCLEOTIDE SEQUENCE [LARGE SCALE GENOMIC DNA]</scope>
    <source>
        <strain evidence="8 9">AM16-54</strain>
    </source>
</reference>
<dbReference type="InterPro" id="IPR029063">
    <property type="entry name" value="SAM-dependent_MTases_sf"/>
</dbReference>
<dbReference type="InterPro" id="IPR039187">
    <property type="entry name" value="SNO_AAA"/>
</dbReference>
<feature type="compositionally biased region" description="Low complexity" evidence="3">
    <location>
        <begin position="106"/>
        <end position="116"/>
    </location>
</feature>
<feature type="region of interest" description="Disordered" evidence="3">
    <location>
        <begin position="2096"/>
        <end position="2149"/>
    </location>
</feature>
<evidence type="ECO:0000256" key="2">
    <source>
        <dbReference type="SAM" id="Coils"/>
    </source>
</evidence>
<dbReference type="GO" id="GO:0031490">
    <property type="term" value="F:chromatin DNA binding"/>
    <property type="evidence" value="ECO:0007669"/>
    <property type="project" value="TreeGrafter"/>
</dbReference>
<feature type="region of interest" description="Disordered" evidence="3">
    <location>
        <begin position="1369"/>
        <end position="1392"/>
    </location>
</feature>
<feature type="region of interest" description="Disordered" evidence="3">
    <location>
        <begin position="1734"/>
        <end position="1800"/>
    </location>
</feature>
<dbReference type="GO" id="GO:0042393">
    <property type="term" value="F:histone binding"/>
    <property type="evidence" value="ECO:0007669"/>
    <property type="project" value="TreeGrafter"/>
</dbReference>
<feature type="compositionally biased region" description="Basic and acidic residues" evidence="3">
    <location>
        <begin position="2097"/>
        <end position="2107"/>
    </location>
</feature>
<feature type="coiled-coil region" evidence="2">
    <location>
        <begin position="943"/>
        <end position="970"/>
    </location>
</feature>
<dbReference type="Pfam" id="PF13872">
    <property type="entry name" value="AAA_34"/>
    <property type="match status" value="1"/>
</dbReference>
<accession>A0A414YBZ9</accession>
<comment type="caution">
    <text evidence="8">The sequence shown here is derived from an EMBL/GenBank/DDBJ whole genome shotgun (WGS) entry which is preliminary data.</text>
</comment>
<feature type="compositionally biased region" description="Polar residues" evidence="3">
    <location>
        <begin position="1184"/>
        <end position="1203"/>
    </location>
</feature>
<evidence type="ECO:0000259" key="6">
    <source>
        <dbReference type="Pfam" id="PF18763"/>
    </source>
</evidence>
<feature type="compositionally biased region" description="Low complexity" evidence="3">
    <location>
        <begin position="1131"/>
        <end position="1142"/>
    </location>
</feature>
<feature type="compositionally biased region" description="Polar residues" evidence="3">
    <location>
        <begin position="1146"/>
        <end position="1156"/>
    </location>
</feature>
<feature type="region of interest" description="Disordered" evidence="3">
    <location>
        <begin position="4097"/>
        <end position="4132"/>
    </location>
</feature>
<feature type="domain" description="Large polyvalent protein associated" evidence="7">
    <location>
        <begin position="5674"/>
        <end position="5883"/>
    </location>
</feature>
<dbReference type="Gene3D" id="3.40.50.150">
    <property type="entry name" value="Vaccinia Virus protein VP39"/>
    <property type="match status" value="1"/>
</dbReference>
<dbReference type="Gene3D" id="3.40.50.300">
    <property type="entry name" value="P-loop containing nucleotide triphosphate hydrolases"/>
    <property type="match status" value="2"/>
</dbReference>
<feature type="domain" description="DdrB-like" evidence="6">
    <location>
        <begin position="1354"/>
        <end position="1480"/>
    </location>
</feature>
<feature type="region of interest" description="Disordered" evidence="3">
    <location>
        <begin position="90"/>
        <end position="117"/>
    </location>
</feature>
<feature type="compositionally biased region" description="Basic and acidic residues" evidence="3">
    <location>
        <begin position="2652"/>
        <end position="2668"/>
    </location>
</feature>
<evidence type="ECO:0000259" key="5">
    <source>
        <dbReference type="Pfam" id="PF13872"/>
    </source>
</evidence>
<feature type="coiled-coil region" evidence="2">
    <location>
        <begin position="3657"/>
        <end position="3684"/>
    </location>
</feature>
<feature type="region of interest" description="Disordered" evidence="3">
    <location>
        <begin position="1128"/>
        <end position="1228"/>
    </location>
</feature>
<dbReference type="Pfam" id="PF13871">
    <property type="entry name" value="Helicase_C_4"/>
    <property type="match status" value="1"/>
</dbReference>
<evidence type="ECO:0000259" key="4">
    <source>
        <dbReference type="Pfam" id="PF13871"/>
    </source>
</evidence>
<dbReference type="PANTHER" id="PTHR12706">
    <property type="entry name" value="STRAWBERRY NOTCH-RELATED"/>
    <property type="match status" value="1"/>
</dbReference>
<dbReference type="InterPro" id="IPR026937">
    <property type="entry name" value="SBNO_Helicase_C_dom"/>
</dbReference>
<feature type="compositionally biased region" description="Basic and acidic residues" evidence="3">
    <location>
        <begin position="2621"/>
        <end position="2642"/>
    </location>
</feature>
<dbReference type="Proteomes" id="UP000284548">
    <property type="component" value="Unassembled WGS sequence"/>
</dbReference>
<organism evidence="8 9">
    <name type="scientific">Segatella copri</name>
    <dbReference type="NCBI Taxonomy" id="165179"/>
    <lineage>
        <taxon>Bacteria</taxon>
        <taxon>Pseudomonadati</taxon>
        <taxon>Bacteroidota</taxon>
        <taxon>Bacteroidia</taxon>
        <taxon>Bacteroidales</taxon>
        <taxon>Prevotellaceae</taxon>
        <taxon>Segatella</taxon>
    </lineage>
</organism>
<feature type="compositionally biased region" description="Basic and acidic residues" evidence="3">
    <location>
        <begin position="1766"/>
        <end position="1791"/>
    </location>
</feature>
<dbReference type="RefSeq" id="WP_118254290.1">
    <property type="nucleotide sequence ID" value="NZ_QRKB01000009.1"/>
</dbReference>
<dbReference type="PROSITE" id="PS00092">
    <property type="entry name" value="N6_MTASE"/>
    <property type="match status" value="1"/>
</dbReference>
<feature type="domain" description="Strawberry notch AAA" evidence="5">
    <location>
        <begin position="2798"/>
        <end position="3094"/>
    </location>
</feature>
<dbReference type="InterPro" id="IPR026741">
    <property type="entry name" value="SNO"/>
</dbReference>
<dbReference type="SUPFAM" id="SSF53335">
    <property type="entry name" value="S-adenosyl-L-methionine-dependent methyltransferases"/>
    <property type="match status" value="1"/>
</dbReference>
<dbReference type="InterPro" id="IPR002052">
    <property type="entry name" value="DNA_methylase_N6_adenine_CS"/>
</dbReference>
<comment type="similarity">
    <text evidence="1">Belongs to the SBNO family.</text>
</comment>
<feature type="coiled-coil region" evidence="2">
    <location>
        <begin position="1246"/>
        <end position="1308"/>
    </location>
</feature>
<feature type="compositionally biased region" description="Basic and acidic residues" evidence="3">
    <location>
        <begin position="1157"/>
        <end position="1175"/>
    </location>
</feature>
<feature type="region of interest" description="Disordered" evidence="3">
    <location>
        <begin position="910"/>
        <end position="941"/>
    </location>
</feature>
<protein>
    <recommendedName>
        <fullName evidence="10">DdrB-like domain-containing protein</fullName>
    </recommendedName>
</protein>
<evidence type="ECO:0008006" key="10">
    <source>
        <dbReference type="Google" id="ProtNLM"/>
    </source>
</evidence>